<feature type="compositionally biased region" description="Basic and acidic residues" evidence="1">
    <location>
        <begin position="1542"/>
        <end position="1559"/>
    </location>
</feature>
<evidence type="ECO:0000313" key="3">
    <source>
        <dbReference type="EMBL" id="EKX44285.1"/>
    </source>
</evidence>
<dbReference type="KEGG" id="gtt:GUITHDRAFT_139835"/>
<proteinExistence type="predicted"/>
<dbReference type="Proteomes" id="UP000011087">
    <property type="component" value="Unassembled WGS sequence"/>
</dbReference>
<evidence type="ECO:0000259" key="2">
    <source>
        <dbReference type="PROSITE" id="PS50234"/>
    </source>
</evidence>
<feature type="compositionally biased region" description="Basic and acidic residues" evidence="1">
    <location>
        <begin position="1460"/>
        <end position="1495"/>
    </location>
</feature>
<feature type="region of interest" description="Disordered" evidence="1">
    <location>
        <begin position="1542"/>
        <end position="1581"/>
    </location>
</feature>
<dbReference type="SUPFAM" id="SSF47473">
    <property type="entry name" value="EF-hand"/>
    <property type="match status" value="1"/>
</dbReference>
<accession>L1J8A1</accession>
<feature type="compositionally biased region" description="Acidic residues" evidence="1">
    <location>
        <begin position="18"/>
        <end position="27"/>
    </location>
</feature>
<dbReference type="PROSITE" id="PS50234">
    <property type="entry name" value="VWFA"/>
    <property type="match status" value="1"/>
</dbReference>
<protein>
    <recommendedName>
        <fullName evidence="2">VWFA domain-containing protein</fullName>
    </recommendedName>
</protein>
<name>L1J8A1_GUITC</name>
<feature type="region of interest" description="Disordered" evidence="1">
    <location>
        <begin position="620"/>
        <end position="648"/>
    </location>
</feature>
<dbReference type="PaxDb" id="55529-EKX44285"/>
<reference evidence="4" key="3">
    <citation type="submission" date="2016-03" db="UniProtKB">
        <authorList>
            <consortium name="EnsemblProtists"/>
        </authorList>
    </citation>
    <scope>IDENTIFICATION</scope>
</reference>
<feature type="compositionally biased region" description="Basic and acidic residues" evidence="1">
    <location>
        <begin position="1"/>
        <end position="17"/>
    </location>
</feature>
<evidence type="ECO:0000256" key="1">
    <source>
        <dbReference type="SAM" id="MobiDB-lite"/>
    </source>
</evidence>
<feature type="compositionally biased region" description="Polar residues" evidence="1">
    <location>
        <begin position="632"/>
        <end position="648"/>
    </location>
</feature>
<evidence type="ECO:0000313" key="5">
    <source>
        <dbReference type="Proteomes" id="UP000011087"/>
    </source>
</evidence>
<dbReference type="InterPro" id="IPR002035">
    <property type="entry name" value="VWF_A"/>
</dbReference>
<sequence length="1747" mass="199282">MSHDEGGQPGEEGPREQEELDDREDLQEQNSLTHQDGESDDSFQEYVDEFAGKLSNLLNDPNHCLYDDWTSPACVRHALIMLGFSLDDDHIRNVLLSCCESSMADTMNMFDEVFRPFMQRVEDAENSFVWRDLRVHAVYSDSEVDSDSQQESQVYPLSLVEPSRGLIWSKFETYFRRDVVLEHLQDIVELVAIESMTVSRSFGDGEASMEEERFASEIELEEKVESLAEVERKWELLAKGGEDSLMEIGRLLVSCGFHSYMPSYHEMRRSGLRLAASAVRDIHGGLCQTASKLFFLRDKLPLSRNFSFYPQPRSVVDAKTKECYWSDGDEIEGLHQIFSSSSRNKLGRWVFNGNEVRCVFDPAQFKDLKDVLVSYEIMAEELHAVKEGFLPMYSEWRRYQFESVGGAILTCHGGMHEVCRSLRLKGPWERTQEVRRRARRRERVSTRNWFDILHAVYELVDESEDPTLMPSLKTLKEEGYREISAALSNRSMLAAFPGRRQLHSHAPSGRELAAKHLRLRIKEEESSRMQDDFFSVDFNVIRQTALFADTDFLRHTIAMIAQDSNQSAVEDDSVNTTLFIPSYRELYERNFFHLAEHIRRRKGGMLSLIDLWDRRSNAARGSVTSRHRQERNLVQPSVTKQPTSQDNELASAVQAGLLSLDDVSRLEQERQGGRGASEEEQTLRLPYVFKVLDAGPRRRRRADEEMGTWRLSWYLEETWVVIRAIEDLSFELRTLDRLPTYAEMRDHGWGDLADHILRTRHRSDCPRSGSFDDVDYARESCYCVQLMLTDKLRLLAVNEQMSLAKEGVVTEQEVLESSNMQKVQQKLEQMAKVQLELKSLNRDYMPVDYVTANRRHHFVSETQEHLQELIKKLEADKNGLVNICDFVHITNWDETWIKTLSKYKLSMKRTLRLLGYEPHGDYSFSYVKQQVSKLDLEAALLRGQNLDPSWWATQLESSKQTVLKEDAKALAISALAPRLRGMSHVANLATPFSWREFLLEIFFKVDSRGVGRISSRDVHYGLRQVGVSVSQFEAEKMVEACGPVHGLVDSASFLRVVLSDLKPRLQQLSSSQHPRESNRVQLASGLDLWSFAIEKLWTLEQNGRGMNSGVLPDIIRMQKQAIPLDIPVKIPLVHHLVTSSQPSHSVTDKIEVVFCLDGTEVLSSSSWNSTRKLILDCLLRMGIQSTGNVRCGFVQSHDFLSITHAINIELDEVRNAMKECDVKDLVRTCYTGDNLDFEVFQNYQRSLRYRGQLKFSFQRHTGEFASPLASSFREGLQLMFEHDRTMVHFDNPASTHKIVLVSCCESIFSGGVGTSLLTEMTRCKGLGIELYIATLPCDARREEEIRQIVSSPSSSHFFTLSHSDVASDDVGLNEWDALVRNVEELVDGTDRMRHCPSLIGLKRMGMREVANKIQRLSSMLDVRYREDRSLVIPQFESGLELISQELGLLAPTTKFAYGGDGREGGGDAGSDFRREGEERSHVAGHGKGYEQEKEMSSVATRRRRDLQEMEMAVECGLLPAEVLKKEKTLEFTAEDLEVDEILRAKGSKEEPRQEEDSSKPARRKKDVKRAEDEGKGGGAEVAKTRIAIAPLDIKSTPIFSKPNSALSRHRAIPRSNTGCLPASQGCRSYNGALFLASNAAELVFQQGLRSESYVERQSLSLEAIHKIMRLMAGRPDKTHMMRLGEDEGWQLLSRQSDPFDVRSWSCHDVARLIDKMRGRLMGPVDVYRRLAIVNKVDGKKMLQLSEV</sequence>
<dbReference type="Gene3D" id="1.10.238.10">
    <property type="entry name" value="EF-hand"/>
    <property type="match status" value="1"/>
</dbReference>
<organism evidence="3">
    <name type="scientific">Guillardia theta (strain CCMP2712)</name>
    <name type="common">Cryptophyte</name>
    <dbReference type="NCBI Taxonomy" id="905079"/>
    <lineage>
        <taxon>Eukaryota</taxon>
        <taxon>Cryptophyceae</taxon>
        <taxon>Pyrenomonadales</taxon>
        <taxon>Geminigeraceae</taxon>
        <taxon>Guillardia</taxon>
    </lineage>
</organism>
<gene>
    <name evidence="3" type="ORF">GUITHDRAFT_139835</name>
</gene>
<dbReference type="EMBL" id="JH993005">
    <property type="protein sequence ID" value="EKX44285.1"/>
    <property type="molecule type" value="Genomic_DNA"/>
</dbReference>
<feature type="region of interest" description="Disordered" evidence="1">
    <location>
        <begin position="1459"/>
        <end position="1498"/>
    </location>
</feature>
<dbReference type="InterPro" id="IPR011992">
    <property type="entry name" value="EF-hand-dom_pair"/>
</dbReference>
<reference evidence="3 5" key="1">
    <citation type="journal article" date="2012" name="Nature">
        <title>Algal genomes reveal evolutionary mosaicism and the fate of nucleomorphs.</title>
        <authorList>
            <consortium name="DOE Joint Genome Institute"/>
            <person name="Curtis B.A."/>
            <person name="Tanifuji G."/>
            <person name="Burki F."/>
            <person name="Gruber A."/>
            <person name="Irimia M."/>
            <person name="Maruyama S."/>
            <person name="Arias M.C."/>
            <person name="Ball S.G."/>
            <person name="Gile G.H."/>
            <person name="Hirakawa Y."/>
            <person name="Hopkins J.F."/>
            <person name="Kuo A."/>
            <person name="Rensing S.A."/>
            <person name="Schmutz J."/>
            <person name="Symeonidi A."/>
            <person name="Elias M."/>
            <person name="Eveleigh R.J."/>
            <person name="Herman E.K."/>
            <person name="Klute M.J."/>
            <person name="Nakayama T."/>
            <person name="Obornik M."/>
            <person name="Reyes-Prieto A."/>
            <person name="Armbrust E.V."/>
            <person name="Aves S.J."/>
            <person name="Beiko R.G."/>
            <person name="Coutinho P."/>
            <person name="Dacks J.B."/>
            <person name="Durnford D.G."/>
            <person name="Fast N.M."/>
            <person name="Green B.R."/>
            <person name="Grisdale C.J."/>
            <person name="Hempel F."/>
            <person name="Henrissat B."/>
            <person name="Hoppner M.P."/>
            <person name="Ishida K."/>
            <person name="Kim E."/>
            <person name="Koreny L."/>
            <person name="Kroth P.G."/>
            <person name="Liu Y."/>
            <person name="Malik S.B."/>
            <person name="Maier U.G."/>
            <person name="McRose D."/>
            <person name="Mock T."/>
            <person name="Neilson J.A."/>
            <person name="Onodera N.T."/>
            <person name="Poole A.M."/>
            <person name="Pritham E.J."/>
            <person name="Richards T.A."/>
            <person name="Rocap G."/>
            <person name="Roy S.W."/>
            <person name="Sarai C."/>
            <person name="Schaack S."/>
            <person name="Shirato S."/>
            <person name="Slamovits C.H."/>
            <person name="Spencer D.F."/>
            <person name="Suzuki S."/>
            <person name="Worden A.Z."/>
            <person name="Zauner S."/>
            <person name="Barry K."/>
            <person name="Bell C."/>
            <person name="Bharti A.K."/>
            <person name="Crow J.A."/>
            <person name="Grimwood J."/>
            <person name="Kramer R."/>
            <person name="Lindquist E."/>
            <person name="Lucas S."/>
            <person name="Salamov A."/>
            <person name="McFadden G.I."/>
            <person name="Lane C.E."/>
            <person name="Keeling P.J."/>
            <person name="Gray M.W."/>
            <person name="Grigoriev I.V."/>
            <person name="Archibald J.M."/>
        </authorList>
    </citation>
    <scope>NUCLEOTIDE SEQUENCE</scope>
    <source>
        <strain evidence="3 5">CCMP2712</strain>
    </source>
</reference>
<keyword evidence="5" id="KW-1185">Reference proteome</keyword>
<evidence type="ECO:0000313" key="4">
    <source>
        <dbReference type="EnsemblProtists" id="EKX44285"/>
    </source>
</evidence>
<feature type="region of interest" description="Disordered" evidence="1">
    <location>
        <begin position="1"/>
        <end position="40"/>
    </location>
</feature>
<dbReference type="EnsemblProtists" id="EKX44285">
    <property type="protein sequence ID" value="EKX44285"/>
    <property type="gene ID" value="GUITHDRAFT_139835"/>
</dbReference>
<dbReference type="RefSeq" id="XP_005831265.1">
    <property type="nucleotide sequence ID" value="XM_005831208.1"/>
</dbReference>
<reference evidence="5" key="2">
    <citation type="submission" date="2012-11" db="EMBL/GenBank/DDBJ databases">
        <authorList>
            <person name="Kuo A."/>
            <person name="Curtis B.A."/>
            <person name="Tanifuji G."/>
            <person name="Burki F."/>
            <person name="Gruber A."/>
            <person name="Irimia M."/>
            <person name="Maruyama S."/>
            <person name="Arias M.C."/>
            <person name="Ball S.G."/>
            <person name="Gile G.H."/>
            <person name="Hirakawa Y."/>
            <person name="Hopkins J.F."/>
            <person name="Rensing S.A."/>
            <person name="Schmutz J."/>
            <person name="Symeonidi A."/>
            <person name="Elias M."/>
            <person name="Eveleigh R.J."/>
            <person name="Herman E.K."/>
            <person name="Klute M.J."/>
            <person name="Nakayama T."/>
            <person name="Obornik M."/>
            <person name="Reyes-Prieto A."/>
            <person name="Armbrust E.V."/>
            <person name="Aves S.J."/>
            <person name="Beiko R.G."/>
            <person name="Coutinho P."/>
            <person name="Dacks J.B."/>
            <person name="Durnford D.G."/>
            <person name="Fast N.M."/>
            <person name="Green B.R."/>
            <person name="Grisdale C."/>
            <person name="Hempe F."/>
            <person name="Henrissat B."/>
            <person name="Hoppner M.P."/>
            <person name="Ishida K.-I."/>
            <person name="Kim E."/>
            <person name="Koreny L."/>
            <person name="Kroth P.G."/>
            <person name="Liu Y."/>
            <person name="Malik S.-B."/>
            <person name="Maier U.G."/>
            <person name="McRose D."/>
            <person name="Mock T."/>
            <person name="Neilson J.A."/>
            <person name="Onodera N.T."/>
            <person name="Poole A.M."/>
            <person name="Pritham E.J."/>
            <person name="Richards T.A."/>
            <person name="Rocap G."/>
            <person name="Roy S.W."/>
            <person name="Sarai C."/>
            <person name="Schaack S."/>
            <person name="Shirato S."/>
            <person name="Slamovits C.H."/>
            <person name="Spencer D.F."/>
            <person name="Suzuki S."/>
            <person name="Worden A.Z."/>
            <person name="Zauner S."/>
            <person name="Barry K."/>
            <person name="Bell C."/>
            <person name="Bharti A.K."/>
            <person name="Crow J.A."/>
            <person name="Grimwood J."/>
            <person name="Kramer R."/>
            <person name="Lindquist E."/>
            <person name="Lucas S."/>
            <person name="Salamov A."/>
            <person name="McFadden G.I."/>
            <person name="Lane C.E."/>
            <person name="Keeling P.J."/>
            <person name="Gray M.W."/>
            <person name="Grigoriev I.V."/>
            <person name="Archibald J.M."/>
        </authorList>
    </citation>
    <scope>NUCLEOTIDE SEQUENCE</scope>
    <source>
        <strain evidence="5">CCMP2712</strain>
    </source>
</reference>
<dbReference type="HOGENOM" id="CLU_239516_0_0_1"/>
<feature type="domain" description="VWFA" evidence="2">
    <location>
        <begin position="1151"/>
        <end position="1382"/>
    </location>
</feature>
<dbReference type="GeneID" id="17300889"/>